<sequence length="241" mass="26467">MSISKGSNRGSSWKRYLPTLQPSSPSTSDGSGITNDLTWRKGDFEIISSDSVRFLVDSRHLKSSSVFHAAIHAGLGTAILTDTLIERAPTIRAFLSLSGKSLDIPPSCAGLRELLAFLERWGAQPLLPFFWRALETAIRDKKVWAPWAFQTAAFGNNATLCELVLRVEADNLWAQGIGTGTPRESVWDPAHWPAAFRSSPPRYLRALEHAWESSFRKGGPESSAGVERLAGEFVRCLGIAE</sequence>
<evidence type="ECO:0000256" key="1">
    <source>
        <dbReference type="SAM" id="MobiDB-lite"/>
    </source>
</evidence>
<feature type="compositionally biased region" description="Polar residues" evidence="1">
    <location>
        <begin position="1"/>
        <end position="11"/>
    </location>
</feature>
<organism evidence="2 3">
    <name type="scientific">Cutaneotrichosporon spelunceum</name>
    <dbReference type="NCBI Taxonomy" id="1672016"/>
    <lineage>
        <taxon>Eukaryota</taxon>
        <taxon>Fungi</taxon>
        <taxon>Dikarya</taxon>
        <taxon>Basidiomycota</taxon>
        <taxon>Agaricomycotina</taxon>
        <taxon>Tremellomycetes</taxon>
        <taxon>Trichosporonales</taxon>
        <taxon>Trichosporonaceae</taxon>
        <taxon>Cutaneotrichosporon</taxon>
    </lineage>
</organism>
<reference evidence="2" key="1">
    <citation type="journal article" date="2023" name="BMC Genomics">
        <title>Chromosome-level genome assemblies of Cutaneotrichosporon spp. (Trichosporonales, Basidiomycota) reveal imbalanced evolution between nucleotide sequences and chromosome synteny.</title>
        <authorList>
            <person name="Kobayashi Y."/>
            <person name="Kayamori A."/>
            <person name="Aoki K."/>
            <person name="Shiwa Y."/>
            <person name="Matsutani M."/>
            <person name="Fujita N."/>
            <person name="Sugita T."/>
            <person name="Iwasaki W."/>
            <person name="Tanaka N."/>
            <person name="Takashima M."/>
        </authorList>
    </citation>
    <scope>NUCLEOTIDE SEQUENCE</scope>
    <source>
        <strain evidence="2">HIS016</strain>
    </source>
</reference>
<comment type="caution">
    <text evidence="2">The sequence shown here is derived from an EMBL/GenBank/DDBJ whole genome shotgun (WGS) entry which is preliminary data.</text>
</comment>
<accession>A0AAD3YCT5</accession>
<evidence type="ECO:0000313" key="3">
    <source>
        <dbReference type="Proteomes" id="UP001222932"/>
    </source>
</evidence>
<keyword evidence="3" id="KW-1185">Reference proteome</keyword>
<protein>
    <submittedName>
        <fullName evidence="2">Uncharacterized protein</fullName>
    </submittedName>
</protein>
<dbReference type="Proteomes" id="UP001222932">
    <property type="component" value="Unassembled WGS sequence"/>
</dbReference>
<dbReference type="AlphaFoldDB" id="A0AAD3YCT5"/>
<feature type="region of interest" description="Disordered" evidence="1">
    <location>
        <begin position="1"/>
        <end position="32"/>
    </location>
</feature>
<name>A0AAD3YCT5_9TREE</name>
<gene>
    <name evidence="2" type="ORF">CspeluHIS016_0504180</name>
</gene>
<dbReference type="EMBL" id="BTCM01000005">
    <property type="protein sequence ID" value="GMK58386.1"/>
    <property type="molecule type" value="Genomic_DNA"/>
</dbReference>
<reference evidence="2" key="2">
    <citation type="submission" date="2023-06" db="EMBL/GenBank/DDBJ databases">
        <authorList>
            <person name="Kobayashi Y."/>
            <person name="Kayamori A."/>
            <person name="Aoki K."/>
            <person name="Shiwa Y."/>
            <person name="Fujita N."/>
            <person name="Sugita T."/>
            <person name="Iwasaki W."/>
            <person name="Tanaka N."/>
            <person name="Takashima M."/>
        </authorList>
    </citation>
    <scope>NUCLEOTIDE SEQUENCE</scope>
    <source>
        <strain evidence="2">HIS016</strain>
    </source>
</reference>
<evidence type="ECO:0000313" key="2">
    <source>
        <dbReference type="EMBL" id="GMK58386.1"/>
    </source>
</evidence>
<proteinExistence type="predicted"/>
<feature type="compositionally biased region" description="Low complexity" evidence="1">
    <location>
        <begin position="17"/>
        <end position="28"/>
    </location>
</feature>